<evidence type="ECO:0000313" key="16">
    <source>
        <dbReference type="Proteomes" id="UP000183995"/>
    </source>
</evidence>
<keyword evidence="4 12" id="KW-1003">Cell membrane</keyword>
<reference evidence="15 16" key="1">
    <citation type="submission" date="2016-11" db="EMBL/GenBank/DDBJ databases">
        <authorList>
            <person name="Jaros S."/>
            <person name="Januszkiewicz K."/>
            <person name="Wedrychowicz H."/>
        </authorList>
    </citation>
    <scope>NUCLEOTIDE SEQUENCE [LARGE SCALE GENOMIC DNA]</scope>
    <source>
        <strain evidence="15 16">DSM 10068</strain>
    </source>
</reference>
<dbReference type="PANTHER" id="PTHR48082">
    <property type="entry name" value="ATP SYNTHASE SUBUNIT ALPHA, MITOCHONDRIAL"/>
    <property type="match status" value="1"/>
</dbReference>
<evidence type="ECO:0000256" key="5">
    <source>
        <dbReference type="ARBA" id="ARBA00022741"/>
    </source>
</evidence>
<dbReference type="HAMAP" id="MF_01346">
    <property type="entry name" value="ATP_synth_alpha_bact"/>
    <property type="match status" value="1"/>
</dbReference>
<dbReference type="InterPro" id="IPR027417">
    <property type="entry name" value="P-loop_NTPase"/>
</dbReference>
<keyword evidence="9 12" id="KW-0472">Membrane</keyword>
<dbReference type="GO" id="GO:0005524">
    <property type="term" value="F:ATP binding"/>
    <property type="evidence" value="ECO:0007669"/>
    <property type="project" value="UniProtKB-UniRule"/>
</dbReference>
<evidence type="ECO:0000259" key="14">
    <source>
        <dbReference type="Pfam" id="PF00306"/>
    </source>
</evidence>
<evidence type="ECO:0000256" key="2">
    <source>
        <dbReference type="ARBA" id="ARBA00008936"/>
    </source>
</evidence>
<dbReference type="Proteomes" id="UP000183995">
    <property type="component" value="Unassembled WGS sequence"/>
</dbReference>
<dbReference type="EC" id="7.1.2.2" evidence="12"/>
<dbReference type="Gene3D" id="2.40.30.20">
    <property type="match status" value="1"/>
</dbReference>
<dbReference type="NCBIfam" id="NF009884">
    <property type="entry name" value="PRK13343.1"/>
    <property type="match status" value="1"/>
</dbReference>
<accession>A0A1M5VTK7</accession>
<keyword evidence="11 12" id="KW-0066">ATP synthesis</keyword>
<comment type="catalytic activity">
    <reaction evidence="12">
        <text>ATP + H2O + 4 H(+)(in) = ADP + phosphate + 5 H(+)(out)</text>
        <dbReference type="Rhea" id="RHEA:57720"/>
        <dbReference type="ChEBI" id="CHEBI:15377"/>
        <dbReference type="ChEBI" id="CHEBI:15378"/>
        <dbReference type="ChEBI" id="CHEBI:30616"/>
        <dbReference type="ChEBI" id="CHEBI:43474"/>
        <dbReference type="ChEBI" id="CHEBI:456216"/>
        <dbReference type="EC" id="7.1.2.2"/>
    </reaction>
</comment>
<evidence type="ECO:0000259" key="13">
    <source>
        <dbReference type="Pfam" id="PF00006"/>
    </source>
</evidence>
<dbReference type="STRING" id="1123282.SAMN02745823_01018"/>
<dbReference type="InterPro" id="IPR005294">
    <property type="entry name" value="ATP_synth_F1_asu"/>
</dbReference>
<dbReference type="Pfam" id="PF00006">
    <property type="entry name" value="ATP-synt_ab"/>
    <property type="match status" value="1"/>
</dbReference>
<dbReference type="Gene3D" id="1.20.150.20">
    <property type="entry name" value="ATP synthase alpha/beta chain, C-terminal domain"/>
    <property type="match status" value="1"/>
</dbReference>
<dbReference type="RefSeq" id="WP_073076559.1">
    <property type="nucleotide sequence ID" value="NZ_FQXV01000002.1"/>
</dbReference>
<dbReference type="CDD" id="cd01132">
    <property type="entry name" value="F1-ATPase_alpha_CD"/>
    <property type="match status" value="1"/>
</dbReference>
<dbReference type="InterPro" id="IPR036121">
    <property type="entry name" value="ATPase_F1/V1/A1_a/bsu_N_sf"/>
</dbReference>
<evidence type="ECO:0000256" key="4">
    <source>
        <dbReference type="ARBA" id="ARBA00022475"/>
    </source>
</evidence>
<dbReference type="CDD" id="cd18113">
    <property type="entry name" value="ATP-synt_F1_alpha_C"/>
    <property type="match status" value="1"/>
</dbReference>
<feature type="domain" description="ATPase F1/V1/A1 complex alpha/beta subunit nucleotide-binding" evidence="13">
    <location>
        <begin position="148"/>
        <end position="363"/>
    </location>
</feature>
<proteinExistence type="inferred from homology"/>
<evidence type="ECO:0000256" key="9">
    <source>
        <dbReference type="ARBA" id="ARBA00023136"/>
    </source>
</evidence>
<dbReference type="SUPFAM" id="SSF52540">
    <property type="entry name" value="P-loop containing nucleoside triphosphate hydrolases"/>
    <property type="match status" value="1"/>
</dbReference>
<dbReference type="GO" id="GO:0045259">
    <property type="term" value="C:proton-transporting ATP synthase complex"/>
    <property type="evidence" value="ECO:0007669"/>
    <property type="project" value="UniProtKB-KW"/>
</dbReference>
<evidence type="ECO:0000313" key="15">
    <source>
        <dbReference type="EMBL" id="SHH78520.1"/>
    </source>
</evidence>
<feature type="binding site" evidence="12">
    <location>
        <begin position="168"/>
        <end position="175"/>
    </location>
    <ligand>
        <name>ATP</name>
        <dbReference type="ChEBI" id="CHEBI:30616"/>
    </ligand>
</feature>
<keyword evidence="6 12" id="KW-0067">ATP-binding</keyword>
<gene>
    <name evidence="12" type="primary">atpA</name>
    <name evidence="15" type="ORF">SAMN02745823_01018</name>
</gene>
<feature type="site" description="Required for activity" evidence="12">
    <location>
        <position position="361"/>
    </location>
</feature>
<evidence type="ECO:0000256" key="6">
    <source>
        <dbReference type="ARBA" id="ARBA00022840"/>
    </source>
</evidence>
<dbReference type="SUPFAM" id="SSF50615">
    <property type="entry name" value="N-terminal domain of alpha and beta subunits of F1 ATP synthase"/>
    <property type="match status" value="1"/>
</dbReference>
<keyword evidence="3 12" id="KW-0813">Transport</keyword>
<dbReference type="InterPro" id="IPR000793">
    <property type="entry name" value="ATP_synth_asu_C"/>
</dbReference>
<dbReference type="Gene3D" id="3.40.50.300">
    <property type="entry name" value="P-loop containing nucleotide triphosphate hydrolases"/>
    <property type="match status" value="1"/>
</dbReference>
<name>A0A1M5VTK7_9FIRM</name>
<dbReference type="OrthoDB" id="9803053at2"/>
<organism evidence="15 16">
    <name type="scientific">Sporobacter termitidis DSM 10068</name>
    <dbReference type="NCBI Taxonomy" id="1123282"/>
    <lineage>
        <taxon>Bacteria</taxon>
        <taxon>Bacillati</taxon>
        <taxon>Bacillota</taxon>
        <taxon>Clostridia</taxon>
        <taxon>Eubacteriales</taxon>
        <taxon>Oscillospiraceae</taxon>
        <taxon>Sporobacter</taxon>
    </lineage>
</organism>
<sequence length="507" mass="54383">MVESSFATVGAFLKQRVTAAEPDTAVYEYGEVESFSDNIVQIKGLSKCRYGELLDFDGGAVGLTLDLHLGGVGAALLGGKVSTSSVVRPTGRVAEVAVGPELLGRVVDPIGRPLDGKGEIASTKFRPIESPAPTIMQRAGVDTALETGILSIDSMIPIGRGQRELIIGDRQTGKTSIALSAIMNQKGRGVYCVYCAIGQKASTVSSLVHQLEVAGALENTVIVAAFSSDAAAMQYIAPYAACSIAEEFMYAGKDVLVVYDDLSKHAVAYRAMSLLLRRPSGREAYPGDVFYLHSRLLERSAKLNDELGGGSLTALPIVETMAGDISAYIPTNVISITDGQIYLETELFNAGMRPAINVGLSVSRVGRSAQSKAMRAVSGSLRLDVSQYREMAVFTQFGADIDAATAAMLKNGERLMELLKQHQDQLFSLSEQVSILLAVSNGVFTRYEKRGVDDARAALLKYLHENAESVMHSIDTTGKLSDEDKADLIRWFERFAAESGESNGERN</sequence>
<evidence type="ECO:0000256" key="7">
    <source>
        <dbReference type="ARBA" id="ARBA00022967"/>
    </source>
</evidence>
<evidence type="ECO:0000256" key="8">
    <source>
        <dbReference type="ARBA" id="ARBA00023065"/>
    </source>
</evidence>
<keyword evidence="5 12" id="KW-0547">Nucleotide-binding</keyword>
<dbReference type="GO" id="GO:0005886">
    <property type="term" value="C:plasma membrane"/>
    <property type="evidence" value="ECO:0007669"/>
    <property type="project" value="UniProtKB-SubCell"/>
</dbReference>
<dbReference type="NCBIfam" id="TIGR00962">
    <property type="entry name" value="atpA"/>
    <property type="match status" value="1"/>
</dbReference>
<dbReference type="AlphaFoldDB" id="A0A1M5VTK7"/>
<evidence type="ECO:0000256" key="11">
    <source>
        <dbReference type="ARBA" id="ARBA00023310"/>
    </source>
</evidence>
<dbReference type="InterPro" id="IPR033732">
    <property type="entry name" value="ATP_synth_F1_a_nt-bd_dom"/>
</dbReference>
<dbReference type="InterPro" id="IPR000194">
    <property type="entry name" value="ATPase_F1/V1/A1_a/bsu_nucl-bd"/>
</dbReference>
<keyword evidence="8 12" id="KW-0406">Ion transport</keyword>
<protein>
    <recommendedName>
        <fullName evidence="12">ATP synthase subunit alpha</fullName>
        <ecNumber evidence="12">7.1.2.2</ecNumber>
    </recommendedName>
    <alternativeName>
        <fullName evidence="12">ATP synthase F1 sector subunit alpha</fullName>
    </alternativeName>
    <alternativeName>
        <fullName evidence="12">F-ATPase subunit alpha</fullName>
    </alternativeName>
</protein>
<comment type="function">
    <text evidence="12">Produces ATP from ADP in the presence of a proton gradient across the membrane. The alpha chain is a regulatory subunit.</text>
</comment>
<dbReference type="InterPro" id="IPR023366">
    <property type="entry name" value="ATP_synth_asu-like_sf"/>
</dbReference>
<evidence type="ECO:0000256" key="12">
    <source>
        <dbReference type="HAMAP-Rule" id="MF_01346"/>
    </source>
</evidence>
<dbReference type="GO" id="GO:0046933">
    <property type="term" value="F:proton-transporting ATP synthase activity, rotational mechanism"/>
    <property type="evidence" value="ECO:0007669"/>
    <property type="project" value="UniProtKB-UniRule"/>
</dbReference>
<dbReference type="SUPFAM" id="SSF47917">
    <property type="entry name" value="C-terminal domain of alpha and beta subunits of F1 ATP synthase"/>
    <property type="match status" value="1"/>
</dbReference>
<keyword evidence="10 12" id="KW-0139">CF(1)</keyword>
<dbReference type="GO" id="GO:0043531">
    <property type="term" value="F:ADP binding"/>
    <property type="evidence" value="ECO:0007669"/>
    <property type="project" value="TreeGrafter"/>
</dbReference>
<keyword evidence="7 12" id="KW-1278">Translocase</keyword>
<dbReference type="FunFam" id="3.40.50.300:FF:000002">
    <property type="entry name" value="ATP synthase subunit alpha"/>
    <property type="match status" value="1"/>
</dbReference>
<evidence type="ECO:0000256" key="10">
    <source>
        <dbReference type="ARBA" id="ARBA00023196"/>
    </source>
</evidence>
<comment type="subcellular location">
    <subcellularLocation>
        <location evidence="12">Cell membrane</location>
        <topology evidence="12">Peripheral membrane protein</topology>
    </subcellularLocation>
    <subcellularLocation>
        <location evidence="1">Membrane</location>
    </subcellularLocation>
</comment>
<dbReference type="InterPro" id="IPR038376">
    <property type="entry name" value="ATP_synth_asu_C_sf"/>
</dbReference>
<evidence type="ECO:0000256" key="3">
    <source>
        <dbReference type="ARBA" id="ARBA00022448"/>
    </source>
</evidence>
<dbReference type="Pfam" id="PF00306">
    <property type="entry name" value="ATP-synt_ab_C"/>
    <property type="match status" value="1"/>
</dbReference>
<dbReference type="InterPro" id="IPR020003">
    <property type="entry name" value="ATPase_a/bsu_AS"/>
</dbReference>
<dbReference type="PROSITE" id="PS00152">
    <property type="entry name" value="ATPASE_ALPHA_BETA"/>
    <property type="match status" value="1"/>
</dbReference>
<keyword evidence="16" id="KW-1185">Reference proteome</keyword>
<feature type="domain" description="ATP synthase alpha subunit C-terminal" evidence="14">
    <location>
        <begin position="370"/>
        <end position="494"/>
    </location>
</feature>
<keyword evidence="12" id="KW-0375">Hydrogen ion transport</keyword>
<dbReference type="PANTHER" id="PTHR48082:SF2">
    <property type="entry name" value="ATP SYNTHASE SUBUNIT ALPHA, MITOCHONDRIAL"/>
    <property type="match status" value="1"/>
</dbReference>
<evidence type="ECO:0000256" key="1">
    <source>
        <dbReference type="ARBA" id="ARBA00004370"/>
    </source>
</evidence>
<dbReference type="EMBL" id="FQXV01000002">
    <property type="protein sequence ID" value="SHH78520.1"/>
    <property type="molecule type" value="Genomic_DNA"/>
</dbReference>
<comment type="similarity">
    <text evidence="2 12">Belongs to the ATPase alpha/beta chains family.</text>
</comment>